<comment type="caution">
    <text evidence="2">The sequence shown here is derived from an EMBL/GenBank/DDBJ whole genome shotgun (WGS) entry which is preliminary data.</text>
</comment>
<evidence type="ECO:0000313" key="3">
    <source>
        <dbReference type="Proteomes" id="UP000419144"/>
    </source>
</evidence>
<evidence type="ECO:0000256" key="1">
    <source>
        <dbReference type="SAM" id="MobiDB-lite"/>
    </source>
</evidence>
<dbReference type="EMBL" id="BLBS01000039">
    <property type="protein sequence ID" value="GET90080.1"/>
    <property type="molecule type" value="Genomic_DNA"/>
</dbReference>
<organism evidence="2 3">
    <name type="scientific">Leishmania tarentolae</name>
    <name type="common">Sauroleishmania tarentolae</name>
    <dbReference type="NCBI Taxonomy" id="5689"/>
    <lineage>
        <taxon>Eukaryota</taxon>
        <taxon>Discoba</taxon>
        <taxon>Euglenozoa</taxon>
        <taxon>Kinetoplastea</taxon>
        <taxon>Metakinetoplastina</taxon>
        <taxon>Trypanosomatida</taxon>
        <taxon>Trypanosomatidae</taxon>
        <taxon>Leishmaniinae</taxon>
        <taxon>Leishmania</taxon>
        <taxon>lizard Leishmania</taxon>
    </lineage>
</organism>
<sequence>MRRAATSPPRPSFIKCVSKMGLSCSLSPFPPVHTRNQESVSRYTRARMHEARERWSLNCDVVASFFLPLSSSSPILQSARERRTEICMHMHSHCAVGCCQAPHAHSRRQLKNSGHFRGNCDYESEMDVPLRLRLAYAKYLGEVYCDRRLVRGNAQALCCGSPYTDKDAEHHGQHWLSSLVMSVASNKSDEASLHTDTEISATRLSSRAVTASIETKARRSSPNIDPQRQLFSKERKAADPAEAPSPQPCDDIPEGPQLPRTEELVDETQPEASHKPSASFPETAPLPTATSLEPHAQESKRVESAVQASVALGVQADAAERAREVRVSEELAGTHEALLADVTAALERRLRECVLKTVALDDAQQQLICAFQLPSSTPPASLPCPPHSVPLTSLAAATSRASVAPPPACDPLAKPAAPARSDAFTCMAREQDAVSGVVGNAPSEAPAARASTAEVAAALPCLSANRTEASFSDDAKKELALHLYALSRQVRQLRDQLEAHESMHHRHMNALRASQKQRQGRSPPPVRVEIIKAYEDDPVPYRKGPWREANFSAAQRGCPGRSAGGIEVDAAGDENYISDDFTEMTSTASSVVSTDDGRASDGGCVDDASNGSSRSVSSTEDLFRKRQAAALRARNQQVGARSAAAKAASSSRSSLGDRSTDYTSSFTDTSSSSRLTTTPTTLTDSDSDSDSGSSSAG</sequence>
<feature type="compositionally biased region" description="Polar residues" evidence="1">
    <location>
        <begin position="609"/>
        <end position="620"/>
    </location>
</feature>
<accession>A0A640KK27</accession>
<dbReference type="Proteomes" id="UP000419144">
    <property type="component" value="Unassembled WGS sequence"/>
</dbReference>
<feature type="region of interest" description="Disordered" evidence="1">
    <location>
        <begin position="587"/>
        <end position="621"/>
    </location>
</feature>
<proteinExistence type="predicted"/>
<gene>
    <name evidence="2" type="ORF">LtaPh_2816200</name>
</gene>
<reference evidence="2" key="1">
    <citation type="submission" date="2019-11" db="EMBL/GenBank/DDBJ databases">
        <title>Leishmania tarentolae CDS.</title>
        <authorList>
            <person name="Goto Y."/>
            <person name="Yamagishi J."/>
        </authorList>
    </citation>
    <scope>NUCLEOTIDE SEQUENCE [LARGE SCALE GENOMIC DNA]</scope>
    <source>
        <strain evidence="2">Parrot Tar II</strain>
    </source>
</reference>
<feature type="compositionally biased region" description="Polar residues" evidence="1">
    <location>
        <begin position="220"/>
        <end position="230"/>
    </location>
</feature>
<dbReference type="VEuPathDB" id="TriTrypDB:LtaPh_2816200"/>
<feature type="compositionally biased region" description="Low complexity" evidence="1">
    <location>
        <begin position="661"/>
        <end position="697"/>
    </location>
</feature>
<keyword evidence="3" id="KW-1185">Reference proteome</keyword>
<feature type="region of interest" description="Disordered" evidence="1">
    <location>
        <begin position="633"/>
        <end position="697"/>
    </location>
</feature>
<name>A0A640KK27_LEITA</name>
<evidence type="ECO:0000313" key="2">
    <source>
        <dbReference type="EMBL" id="GET90080.1"/>
    </source>
</evidence>
<dbReference type="AlphaFoldDB" id="A0A640KK27"/>
<feature type="compositionally biased region" description="Low complexity" evidence="1">
    <location>
        <begin position="633"/>
        <end position="654"/>
    </location>
</feature>
<feature type="region of interest" description="Disordered" evidence="1">
    <location>
        <begin position="212"/>
        <end position="289"/>
    </location>
</feature>
<protein>
    <submittedName>
        <fullName evidence="2">Uncharacterized protein</fullName>
    </submittedName>
</protein>
<dbReference type="OrthoDB" id="267065at2759"/>